<dbReference type="PROSITE" id="PS51257">
    <property type="entry name" value="PROKAR_LIPOPROTEIN"/>
    <property type="match status" value="1"/>
</dbReference>
<name>A0A0G0IS72_9BACT</name>
<reference evidence="1 2" key="1">
    <citation type="journal article" date="2015" name="Nature">
        <title>rRNA introns, odd ribosomes, and small enigmatic genomes across a large radiation of phyla.</title>
        <authorList>
            <person name="Brown C.T."/>
            <person name="Hug L.A."/>
            <person name="Thomas B.C."/>
            <person name="Sharon I."/>
            <person name="Castelle C.J."/>
            <person name="Singh A."/>
            <person name="Wilkins M.J."/>
            <person name="Williams K.H."/>
            <person name="Banfield J.F."/>
        </authorList>
    </citation>
    <scope>NUCLEOTIDE SEQUENCE [LARGE SCALE GENOMIC DNA]</scope>
</reference>
<dbReference type="AlphaFoldDB" id="A0A0G0IS72"/>
<evidence type="ECO:0000313" key="2">
    <source>
        <dbReference type="Proteomes" id="UP000034508"/>
    </source>
</evidence>
<proteinExistence type="predicted"/>
<evidence type="ECO:0000313" key="1">
    <source>
        <dbReference type="EMBL" id="KKQ18861.1"/>
    </source>
</evidence>
<gene>
    <name evidence="1" type="ORF">US31_C0001G0048</name>
</gene>
<accession>A0A0G0IS72</accession>
<dbReference type="EMBL" id="LBSM01000001">
    <property type="protein sequence ID" value="KKQ18861.1"/>
    <property type="molecule type" value="Genomic_DNA"/>
</dbReference>
<comment type="caution">
    <text evidence="1">The sequence shown here is derived from an EMBL/GenBank/DDBJ whole genome shotgun (WGS) entry which is preliminary data.</text>
</comment>
<protein>
    <submittedName>
        <fullName evidence="1">Uncharacterized protein</fullName>
    </submittedName>
</protein>
<dbReference type="Proteomes" id="UP000034508">
    <property type="component" value="Unassembled WGS sequence"/>
</dbReference>
<sequence length="235" mass="26556">MHGKILMCCLTVFLLTGCSKKIPENWLIIADNSKSLKSQTNLIKKGIDKVGESFVRRACTGSNLKLVGFSQVDSAYRHLVLAKHNFILTVPADISRKEQATKIVNEFGQAVSNVPLVDNSSLLEVIRIQSELMPNDCQWRLIIISDFIQSTSALLFTPKYLVSRGNREIVKDMLAISPKPANPPISVTLYWYPGLWDKNQAIDPKTHARVRRIFKQFFQSWAGKDCPIEIEPLQE</sequence>
<organism evidence="1 2">
    <name type="scientific">Berkelbacteria bacterium GW2011_GWA1_36_9</name>
    <dbReference type="NCBI Taxonomy" id="1618331"/>
    <lineage>
        <taxon>Bacteria</taxon>
        <taxon>Candidatus Berkelbacteria</taxon>
    </lineage>
</organism>